<keyword evidence="1" id="KW-0732">Signal</keyword>
<dbReference type="EMBL" id="QYUL01000002">
    <property type="protein sequence ID" value="RJF81089.1"/>
    <property type="molecule type" value="Genomic_DNA"/>
</dbReference>
<dbReference type="AlphaFoldDB" id="A0A418VVE7"/>
<dbReference type="InterPro" id="IPR045767">
    <property type="entry name" value="DUF6134"/>
</dbReference>
<keyword evidence="3" id="KW-1185">Reference proteome</keyword>
<protein>
    <recommendedName>
        <fullName evidence="4">DUF3108 domain-containing protein</fullName>
    </recommendedName>
</protein>
<sequence>MPPPALLRHALAAALLAAFPAQSAPLPAENDYRFEIRRDGAPVGEHRVTLRRAANGVEAAATSRIVVRLLGIPVYRFDYRSTSQWTAGRMTALDSRTDDDGTVTSVSARAEGQSLLVTGPDGVAKAPPGLFPTDHWNPGVIGATEVLNTITGKINRVTMTAQGRDSVPTGAQSRPSTRYAYDGEMRATVWYDDAGHWTGLRFAASDGSTIDYVCQRCGPDPALAERPQ</sequence>
<feature type="signal peptide" evidence="1">
    <location>
        <begin position="1"/>
        <end position="23"/>
    </location>
</feature>
<feature type="chain" id="PRO_5019231251" description="DUF3108 domain-containing protein" evidence="1">
    <location>
        <begin position="24"/>
        <end position="228"/>
    </location>
</feature>
<organism evidence="2 3">
    <name type="scientific">Azospirillum cavernae</name>
    <dbReference type="NCBI Taxonomy" id="2320860"/>
    <lineage>
        <taxon>Bacteria</taxon>
        <taxon>Pseudomonadati</taxon>
        <taxon>Pseudomonadota</taxon>
        <taxon>Alphaproteobacteria</taxon>
        <taxon>Rhodospirillales</taxon>
        <taxon>Azospirillaceae</taxon>
        <taxon>Azospirillum</taxon>
    </lineage>
</organism>
<evidence type="ECO:0000313" key="2">
    <source>
        <dbReference type="EMBL" id="RJF81089.1"/>
    </source>
</evidence>
<gene>
    <name evidence="2" type="ORF">D3877_12750</name>
</gene>
<comment type="caution">
    <text evidence="2">The sequence shown here is derived from an EMBL/GenBank/DDBJ whole genome shotgun (WGS) entry which is preliminary data.</text>
</comment>
<dbReference type="RefSeq" id="WP_119831178.1">
    <property type="nucleotide sequence ID" value="NZ_QYUL01000002.1"/>
</dbReference>
<name>A0A418VVE7_9PROT</name>
<evidence type="ECO:0000256" key="1">
    <source>
        <dbReference type="SAM" id="SignalP"/>
    </source>
</evidence>
<reference evidence="2 3" key="1">
    <citation type="submission" date="2018-09" db="EMBL/GenBank/DDBJ databases">
        <authorList>
            <person name="Zhu H."/>
        </authorList>
    </citation>
    <scope>NUCLEOTIDE SEQUENCE [LARGE SCALE GENOMIC DNA]</scope>
    <source>
        <strain evidence="2 3">K2W22B-5</strain>
    </source>
</reference>
<dbReference type="Pfam" id="PF19630">
    <property type="entry name" value="DUF6134"/>
    <property type="match status" value="1"/>
</dbReference>
<dbReference type="OrthoDB" id="6086999at2"/>
<accession>A0A418VVE7</accession>
<evidence type="ECO:0000313" key="3">
    <source>
        <dbReference type="Proteomes" id="UP000283458"/>
    </source>
</evidence>
<dbReference type="Proteomes" id="UP000283458">
    <property type="component" value="Unassembled WGS sequence"/>
</dbReference>
<evidence type="ECO:0008006" key="4">
    <source>
        <dbReference type="Google" id="ProtNLM"/>
    </source>
</evidence>
<proteinExistence type="predicted"/>